<protein>
    <submittedName>
        <fullName evidence="1">Uncharacterized protein</fullName>
    </submittedName>
</protein>
<keyword evidence="2" id="KW-1185">Reference proteome</keyword>
<sequence length="147" mass="15607">MGCSHCASPSPISIQLETVGIDRSHWIDWGKMGIHEIILFIIVGSGGDWVADLIGTDSSLGRDLAIDLGCVGVANGAGLMGVCLMMVRRCFVDDDKGNYSTSCGFLLLRILPNTLLGAFHSEMSRLLAVVAEISALEANPFVVPMAI</sequence>
<dbReference type="AlphaFoldDB" id="A0A5J5BU80"/>
<dbReference type="Proteomes" id="UP000325577">
    <property type="component" value="Linkage Group LG10"/>
</dbReference>
<reference evidence="1 2" key="1">
    <citation type="submission" date="2019-09" db="EMBL/GenBank/DDBJ databases">
        <title>A chromosome-level genome assembly of the Chinese tupelo Nyssa sinensis.</title>
        <authorList>
            <person name="Yang X."/>
            <person name="Kang M."/>
            <person name="Yang Y."/>
            <person name="Xiong H."/>
            <person name="Wang M."/>
            <person name="Zhang Z."/>
            <person name="Wang Z."/>
            <person name="Wu H."/>
            <person name="Ma T."/>
            <person name="Liu J."/>
            <person name="Xi Z."/>
        </authorList>
    </citation>
    <scope>NUCLEOTIDE SEQUENCE [LARGE SCALE GENOMIC DNA]</scope>
    <source>
        <strain evidence="1">J267</strain>
        <tissue evidence="1">Leaf</tissue>
    </source>
</reference>
<accession>A0A5J5BU80</accession>
<dbReference type="EMBL" id="CM018033">
    <property type="protein sequence ID" value="KAA8544831.1"/>
    <property type="molecule type" value="Genomic_DNA"/>
</dbReference>
<evidence type="ECO:0000313" key="2">
    <source>
        <dbReference type="Proteomes" id="UP000325577"/>
    </source>
</evidence>
<proteinExistence type="predicted"/>
<evidence type="ECO:0000313" key="1">
    <source>
        <dbReference type="EMBL" id="KAA8544831.1"/>
    </source>
</evidence>
<name>A0A5J5BU80_9ASTE</name>
<gene>
    <name evidence="1" type="ORF">F0562_019615</name>
</gene>
<organism evidence="1 2">
    <name type="scientific">Nyssa sinensis</name>
    <dbReference type="NCBI Taxonomy" id="561372"/>
    <lineage>
        <taxon>Eukaryota</taxon>
        <taxon>Viridiplantae</taxon>
        <taxon>Streptophyta</taxon>
        <taxon>Embryophyta</taxon>
        <taxon>Tracheophyta</taxon>
        <taxon>Spermatophyta</taxon>
        <taxon>Magnoliopsida</taxon>
        <taxon>eudicotyledons</taxon>
        <taxon>Gunneridae</taxon>
        <taxon>Pentapetalae</taxon>
        <taxon>asterids</taxon>
        <taxon>Cornales</taxon>
        <taxon>Nyssaceae</taxon>
        <taxon>Nyssa</taxon>
    </lineage>
</organism>